<feature type="region of interest" description="Disordered" evidence="1">
    <location>
        <begin position="20"/>
        <end position="42"/>
    </location>
</feature>
<comment type="caution">
    <text evidence="2">The sequence shown here is derived from an EMBL/GenBank/DDBJ whole genome shotgun (WGS) entry which is preliminary data.</text>
</comment>
<reference evidence="2 3" key="1">
    <citation type="journal article" date="2021" name="BMC Genomics">
        <title>Datura genome reveals duplications of psychoactive alkaloid biosynthetic genes and high mutation rate following tissue culture.</title>
        <authorList>
            <person name="Rajewski A."/>
            <person name="Carter-House D."/>
            <person name="Stajich J."/>
            <person name="Litt A."/>
        </authorList>
    </citation>
    <scope>NUCLEOTIDE SEQUENCE [LARGE SCALE GENOMIC DNA]</scope>
    <source>
        <strain evidence="2">AR-01</strain>
    </source>
</reference>
<keyword evidence="3" id="KW-1185">Reference proteome</keyword>
<organism evidence="2 3">
    <name type="scientific">Datura stramonium</name>
    <name type="common">Jimsonweed</name>
    <name type="synonym">Common thornapple</name>
    <dbReference type="NCBI Taxonomy" id="4076"/>
    <lineage>
        <taxon>Eukaryota</taxon>
        <taxon>Viridiplantae</taxon>
        <taxon>Streptophyta</taxon>
        <taxon>Embryophyta</taxon>
        <taxon>Tracheophyta</taxon>
        <taxon>Spermatophyta</taxon>
        <taxon>Magnoliopsida</taxon>
        <taxon>eudicotyledons</taxon>
        <taxon>Gunneridae</taxon>
        <taxon>Pentapetalae</taxon>
        <taxon>asterids</taxon>
        <taxon>lamiids</taxon>
        <taxon>Solanales</taxon>
        <taxon>Solanaceae</taxon>
        <taxon>Solanoideae</taxon>
        <taxon>Datureae</taxon>
        <taxon>Datura</taxon>
    </lineage>
</organism>
<proteinExistence type="predicted"/>
<feature type="compositionally biased region" description="Basic residues" evidence="1">
    <location>
        <begin position="20"/>
        <end position="31"/>
    </location>
</feature>
<evidence type="ECO:0000256" key="1">
    <source>
        <dbReference type="SAM" id="MobiDB-lite"/>
    </source>
</evidence>
<protein>
    <submittedName>
        <fullName evidence="2">Uncharacterized protein</fullName>
    </submittedName>
</protein>
<evidence type="ECO:0000313" key="2">
    <source>
        <dbReference type="EMBL" id="MCE0482098.1"/>
    </source>
</evidence>
<dbReference type="EMBL" id="JACEIK010005728">
    <property type="protein sequence ID" value="MCE0482098.1"/>
    <property type="molecule type" value="Genomic_DNA"/>
</dbReference>
<sequence length="144" mass="17518">MKRELGGVIISVYAESSSTKRRTNPFKRRIHPNPFSTRPRKRGYGYDRRAQLLSYAHELRHGNHQQLSWNSQCSSNQKHKKWRWTRRIRSSFSRLFRRKDKKWRYEHIGTQGYRGAERKTTHFCNRLKCFFKNILGAWQFSKRS</sequence>
<gene>
    <name evidence="2" type="ORF">HAX54_040495</name>
</gene>
<name>A0ABS8VSH0_DATST</name>
<dbReference type="Proteomes" id="UP000823775">
    <property type="component" value="Unassembled WGS sequence"/>
</dbReference>
<accession>A0ABS8VSH0</accession>
<evidence type="ECO:0000313" key="3">
    <source>
        <dbReference type="Proteomes" id="UP000823775"/>
    </source>
</evidence>